<dbReference type="Proteomes" id="UP001595955">
    <property type="component" value="Unassembled WGS sequence"/>
</dbReference>
<proteinExistence type="predicted"/>
<evidence type="ECO:0000313" key="2">
    <source>
        <dbReference type="Proteomes" id="UP001595955"/>
    </source>
</evidence>
<dbReference type="Pfam" id="PF13830">
    <property type="entry name" value="DUF4192"/>
    <property type="match status" value="1"/>
</dbReference>
<gene>
    <name evidence="1" type="ORF">ACFO3F_11520</name>
</gene>
<name>A0ABV9DB12_9MICO</name>
<comment type="caution">
    <text evidence="1">The sequence shown here is derived from an EMBL/GenBank/DDBJ whole genome shotgun (WGS) entry which is preliminary data.</text>
</comment>
<sequence length="379" mass="40888">MDTTTPTVLRVSEPREVLAYIPYRLGFVPRESLVLLGLRGPRNRIGLVIRADLADAGHAVHGPAYAQRLVGHLLDDGAHDAFVVVYTAEDRASLAGDTPVGRSLAHLRALVDWGDPPGPWVVGPDGYGVWGEDVECAPHTDPLRDLEYTQTGATMVLHGHAVAPDRASLAVERDAPAPARRAAARAAARAERHYAEVRHRCRTPGAAFGVPDERARHEGELLAWRRGERSRWERLLAAAGRGDPLPVPELGRMLVGLSDLYVRDDVILSLVGPPPAHLDDAEAITWALSQVFDPGGLPPEPVRTQPGERVLESLARCAPRGRAAPALTLLAWLAWWGGDGARADVLARQALAEDGDQRLAQLIAAATAQGMPPGWVWED</sequence>
<evidence type="ECO:0000313" key="1">
    <source>
        <dbReference type="EMBL" id="MFC4555877.1"/>
    </source>
</evidence>
<dbReference type="InterPro" id="IPR025447">
    <property type="entry name" value="DUF4192"/>
</dbReference>
<accession>A0ABV9DB12</accession>
<organism evidence="1 2">
    <name type="scientific">Georgenia faecalis</name>
    <dbReference type="NCBI Taxonomy" id="2483799"/>
    <lineage>
        <taxon>Bacteria</taxon>
        <taxon>Bacillati</taxon>
        <taxon>Actinomycetota</taxon>
        <taxon>Actinomycetes</taxon>
        <taxon>Micrococcales</taxon>
        <taxon>Bogoriellaceae</taxon>
        <taxon>Georgenia</taxon>
    </lineage>
</organism>
<dbReference type="RefSeq" id="WP_122824223.1">
    <property type="nucleotide sequence ID" value="NZ_CP033325.1"/>
</dbReference>
<reference evidence="2" key="1">
    <citation type="journal article" date="2019" name="Int. J. Syst. Evol. Microbiol.">
        <title>The Global Catalogue of Microorganisms (GCM) 10K type strain sequencing project: providing services to taxonomists for standard genome sequencing and annotation.</title>
        <authorList>
            <consortium name="The Broad Institute Genomics Platform"/>
            <consortium name="The Broad Institute Genome Sequencing Center for Infectious Disease"/>
            <person name="Wu L."/>
            <person name="Ma J."/>
        </authorList>
    </citation>
    <scope>NUCLEOTIDE SEQUENCE [LARGE SCALE GENOMIC DNA]</scope>
    <source>
        <strain evidence="2">JCM 3369</strain>
    </source>
</reference>
<dbReference type="EMBL" id="JBHSGF010000007">
    <property type="protein sequence ID" value="MFC4555877.1"/>
    <property type="molecule type" value="Genomic_DNA"/>
</dbReference>
<protein>
    <submittedName>
        <fullName evidence="1">DUF4192 domain-containing protein</fullName>
    </submittedName>
</protein>
<keyword evidence="2" id="KW-1185">Reference proteome</keyword>